<dbReference type="EMBL" id="KN433547">
    <property type="protein sequence ID" value="KHG25723.1"/>
    <property type="molecule type" value="Genomic_DNA"/>
</dbReference>
<evidence type="ECO:0000313" key="1">
    <source>
        <dbReference type="EMBL" id="KHG25723.1"/>
    </source>
</evidence>
<protein>
    <submittedName>
        <fullName evidence="1">Uncharacterized protein</fullName>
    </submittedName>
</protein>
<sequence>MRVGEATVNRGSGSGTTA</sequence>
<gene>
    <name evidence="1" type="ORF">F383_10516</name>
</gene>
<organism evidence="1 2">
    <name type="scientific">Gossypium arboreum</name>
    <name type="common">Tree cotton</name>
    <name type="synonym">Gossypium nanking</name>
    <dbReference type="NCBI Taxonomy" id="29729"/>
    <lineage>
        <taxon>Eukaryota</taxon>
        <taxon>Viridiplantae</taxon>
        <taxon>Streptophyta</taxon>
        <taxon>Embryophyta</taxon>
        <taxon>Tracheophyta</taxon>
        <taxon>Spermatophyta</taxon>
        <taxon>Magnoliopsida</taxon>
        <taxon>eudicotyledons</taxon>
        <taxon>Gunneridae</taxon>
        <taxon>Pentapetalae</taxon>
        <taxon>rosids</taxon>
        <taxon>malvids</taxon>
        <taxon>Malvales</taxon>
        <taxon>Malvaceae</taxon>
        <taxon>Malvoideae</taxon>
        <taxon>Gossypium</taxon>
    </lineage>
</organism>
<dbReference type="AlphaFoldDB" id="A0A0B0PGZ7"/>
<evidence type="ECO:0000313" key="2">
    <source>
        <dbReference type="Proteomes" id="UP000032142"/>
    </source>
</evidence>
<name>A0A0B0PGZ7_GOSAR</name>
<keyword evidence="2" id="KW-1185">Reference proteome</keyword>
<accession>A0A0B0PGZ7</accession>
<proteinExistence type="predicted"/>
<dbReference type="Proteomes" id="UP000032142">
    <property type="component" value="Unassembled WGS sequence"/>
</dbReference>
<reference evidence="2" key="1">
    <citation type="submission" date="2014-09" db="EMBL/GenBank/DDBJ databases">
        <authorList>
            <person name="Mudge J."/>
            <person name="Ramaraj T."/>
            <person name="Lindquist I.E."/>
            <person name="Bharti A.K."/>
            <person name="Sundararajan A."/>
            <person name="Cameron C.T."/>
            <person name="Woodward J.E."/>
            <person name="May G.D."/>
            <person name="Brubaker C."/>
            <person name="Broadhvest J."/>
            <person name="Wilkins T.A."/>
        </authorList>
    </citation>
    <scope>NUCLEOTIDE SEQUENCE</scope>
    <source>
        <strain evidence="2">cv. AKA8401</strain>
    </source>
</reference>